<sequence>MRPAVAMPDWFKLHIINALPNNNIPLWFHCASGNKDFGYHILKAGDDFHFEFGMNALRNTLYFSHFWWGNKQNVFDVFNKHLIRHCSNTKTRYCYWKVQIDGFYMGPQLDQLSLMHSWDN</sequence>
<dbReference type="PANTHER" id="PTHR31232:SF73">
    <property type="entry name" value="S-PROTEIN HOMOLOG"/>
    <property type="match status" value="1"/>
</dbReference>
<evidence type="ECO:0000256" key="6">
    <source>
        <dbReference type="RuleBase" id="RU367044"/>
    </source>
</evidence>
<keyword evidence="3 6" id="KW-0713">Self-incompatibility</keyword>
<dbReference type="PANTHER" id="PTHR31232">
    <property type="match status" value="1"/>
</dbReference>
<evidence type="ECO:0000256" key="4">
    <source>
        <dbReference type="ARBA" id="ARBA00022525"/>
    </source>
</evidence>
<dbReference type="OrthoDB" id="1300535at2759"/>
<evidence type="ECO:0000256" key="3">
    <source>
        <dbReference type="ARBA" id="ARBA00022471"/>
    </source>
</evidence>
<evidence type="ECO:0000313" key="8">
    <source>
        <dbReference type="Proteomes" id="UP000824120"/>
    </source>
</evidence>
<comment type="subcellular location">
    <subcellularLocation>
        <location evidence="1 6">Secreted</location>
    </subcellularLocation>
</comment>
<gene>
    <name evidence="7" type="ORF">H5410_029061</name>
</gene>
<comment type="similarity">
    <text evidence="2 6">Belongs to the plant self-incompatibility (S1) protein family.</text>
</comment>
<accession>A0A9J5Z3X3</accession>
<protein>
    <recommendedName>
        <fullName evidence="6">S-protein homolog</fullName>
    </recommendedName>
</protein>
<dbReference type="Pfam" id="PF05938">
    <property type="entry name" value="Self-incomp_S1"/>
    <property type="match status" value="1"/>
</dbReference>
<evidence type="ECO:0000256" key="1">
    <source>
        <dbReference type="ARBA" id="ARBA00004613"/>
    </source>
</evidence>
<evidence type="ECO:0000313" key="7">
    <source>
        <dbReference type="EMBL" id="KAG5607569.1"/>
    </source>
</evidence>
<dbReference type="AlphaFoldDB" id="A0A9J5Z3X3"/>
<comment type="caution">
    <text evidence="7">The sequence shown here is derived from an EMBL/GenBank/DDBJ whole genome shotgun (WGS) entry which is preliminary data.</text>
</comment>
<keyword evidence="5" id="KW-0732">Signal</keyword>
<organism evidence="7 8">
    <name type="scientific">Solanum commersonii</name>
    <name type="common">Commerson's wild potato</name>
    <name type="synonym">Commerson's nightshade</name>
    <dbReference type="NCBI Taxonomy" id="4109"/>
    <lineage>
        <taxon>Eukaryota</taxon>
        <taxon>Viridiplantae</taxon>
        <taxon>Streptophyta</taxon>
        <taxon>Embryophyta</taxon>
        <taxon>Tracheophyta</taxon>
        <taxon>Spermatophyta</taxon>
        <taxon>Magnoliopsida</taxon>
        <taxon>eudicotyledons</taxon>
        <taxon>Gunneridae</taxon>
        <taxon>Pentapetalae</taxon>
        <taxon>asterids</taxon>
        <taxon>lamiids</taxon>
        <taxon>Solanales</taxon>
        <taxon>Solanaceae</taxon>
        <taxon>Solanoideae</taxon>
        <taxon>Solaneae</taxon>
        <taxon>Solanum</taxon>
    </lineage>
</organism>
<keyword evidence="4 6" id="KW-0964">Secreted</keyword>
<dbReference type="GO" id="GO:0060320">
    <property type="term" value="P:rejection of self pollen"/>
    <property type="evidence" value="ECO:0007669"/>
    <property type="project" value="UniProtKB-KW"/>
</dbReference>
<keyword evidence="8" id="KW-1185">Reference proteome</keyword>
<dbReference type="InterPro" id="IPR010264">
    <property type="entry name" value="Self-incomp_S1"/>
</dbReference>
<proteinExistence type="inferred from homology"/>
<reference evidence="7 8" key="1">
    <citation type="submission" date="2020-09" db="EMBL/GenBank/DDBJ databases">
        <title>De no assembly of potato wild relative species, Solanum commersonii.</title>
        <authorList>
            <person name="Cho K."/>
        </authorList>
    </citation>
    <scope>NUCLEOTIDE SEQUENCE [LARGE SCALE GENOMIC DNA]</scope>
    <source>
        <strain evidence="7">LZ3.2</strain>
        <tissue evidence="7">Leaf</tissue>
    </source>
</reference>
<dbReference type="Proteomes" id="UP000824120">
    <property type="component" value="Chromosome 5"/>
</dbReference>
<name>A0A9J5Z3X3_SOLCO</name>
<evidence type="ECO:0000256" key="2">
    <source>
        <dbReference type="ARBA" id="ARBA00005581"/>
    </source>
</evidence>
<dbReference type="EMBL" id="JACXVP010000005">
    <property type="protein sequence ID" value="KAG5607569.1"/>
    <property type="molecule type" value="Genomic_DNA"/>
</dbReference>
<evidence type="ECO:0000256" key="5">
    <source>
        <dbReference type="ARBA" id="ARBA00022729"/>
    </source>
</evidence>
<dbReference type="GO" id="GO:0005576">
    <property type="term" value="C:extracellular region"/>
    <property type="evidence" value="ECO:0007669"/>
    <property type="project" value="UniProtKB-SubCell"/>
</dbReference>